<feature type="domain" description="DDH" evidence="6">
    <location>
        <begin position="87"/>
        <end position="240"/>
    </location>
</feature>
<dbReference type="InterPro" id="IPR038763">
    <property type="entry name" value="DHH_sf"/>
</dbReference>
<evidence type="ECO:0000259" key="8">
    <source>
        <dbReference type="Pfam" id="PF17768"/>
    </source>
</evidence>
<proteinExistence type="inferred from homology"/>
<organism evidence="9 10">
    <name type="scientific">Nostoc flagelliforme FACHB-838</name>
    <dbReference type="NCBI Taxonomy" id="2692904"/>
    <lineage>
        <taxon>Bacteria</taxon>
        <taxon>Bacillati</taxon>
        <taxon>Cyanobacteriota</taxon>
        <taxon>Cyanophyceae</taxon>
        <taxon>Nostocales</taxon>
        <taxon>Nostocaceae</taxon>
        <taxon>Nostoc</taxon>
    </lineage>
</organism>
<dbReference type="PANTHER" id="PTHR30255">
    <property type="entry name" value="SINGLE-STRANDED-DNA-SPECIFIC EXONUCLEASE RECJ"/>
    <property type="match status" value="1"/>
</dbReference>
<dbReference type="Pfam" id="PF02272">
    <property type="entry name" value="DHHA1"/>
    <property type="match status" value="1"/>
</dbReference>
<dbReference type="Pfam" id="PF17768">
    <property type="entry name" value="RecJ_OB"/>
    <property type="match status" value="1"/>
</dbReference>
<sequence length="784" mass="87569">MPEQQQWIITATEQPPEWFIQAVKQHTPASSGLYAAQLLWQRGIKDHQQLTAFINYKGYQPKSPFEFGQEMHLAIARLQQAYNAREKIAIWGDFDADGITATSVLWDGLGQFFAQNTQLIYYIPNRLKESHGLNQQGIDNLAKQGCKLIVTCDTGSTNVEEIIYAKQLGIDTIITDHHTLPSERPPVAAIINPRYLPREHQLFNLSGVAVAYKLVEALYQTLPNIAKHPLEDLLDLVAVGLIADLVQLSGDCRYLAQMGIQRLQEDFKQPPAGRRRPGVGRLLELCQKSGDRPTDISFGLGPRINAVSRIQGDASFCVELLTSRDVKRCNELAEVTELANARRKSLQKDVQAQVAQKLTQLDLSTTSVIVLEDAQWPAGVLGLVAGQVAQETGRPTILLSTEGLATGEDSSQSLARGSARSVNSVDLYQLVKDQAHLLHRFGGHPFAAGLSLLVENIPLFAAAINQQLRLSLGSTTLTPTVQADLTVIVADLGKELFLELKLLEPCGMGNPVPKLLIQNCWFENAWHRNQQDWQGKKVQYIKTEFDIRDDSTKSAFPGLWWGHYKDELPIGRCDCIAELDYNSFKKRYEIRLIAVRPSINSALSTQYSPLILDWRKFPTPHSLPTPPVLLEDCPTNWDDLRALLRRCLNTNRSASGLDNQQQLAIAWSKPNYQPPKQIWLTLVGIAKYLSRTNQLVTRVQLLEKIGISDQTLLVGIKALKYLGFTVKRQDRYLQITWNPSDSAENVAEAAVAPFLAAVREEQFQQQYFAEVPLSTIVAIAVLPV</sequence>
<dbReference type="Gene3D" id="3.10.310.30">
    <property type="match status" value="1"/>
</dbReference>
<feature type="domain" description="DHHA1" evidence="7">
    <location>
        <begin position="366"/>
        <end position="468"/>
    </location>
</feature>
<feature type="domain" description="RecJ OB" evidence="8">
    <location>
        <begin position="484"/>
        <end position="593"/>
    </location>
</feature>
<dbReference type="Gene3D" id="3.90.1640.30">
    <property type="match status" value="1"/>
</dbReference>
<accession>A0ABR8DUA4</accession>
<evidence type="ECO:0000259" key="6">
    <source>
        <dbReference type="Pfam" id="PF01368"/>
    </source>
</evidence>
<keyword evidence="3" id="KW-0540">Nuclease</keyword>
<evidence type="ECO:0000313" key="10">
    <source>
        <dbReference type="Proteomes" id="UP000623440"/>
    </source>
</evidence>
<name>A0ABR8DUA4_9NOSO</name>
<dbReference type="SUPFAM" id="SSF64182">
    <property type="entry name" value="DHH phosphoesterases"/>
    <property type="match status" value="1"/>
</dbReference>
<dbReference type="Pfam" id="PF01368">
    <property type="entry name" value="DHH"/>
    <property type="match status" value="1"/>
</dbReference>
<evidence type="ECO:0000256" key="1">
    <source>
        <dbReference type="ARBA" id="ARBA00005915"/>
    </source>
</evidence>
<dbReference type="InterPro" id="IPR001667">
    <property type="entry name" value="DDH_dom"/>
</dbReference>
<dbReference type="NCBIfam" id="TIGR00644">
    <property type="entry name" value="recJ"/>
    <property type="match status" value="1"/>
</dbReference>
<dbReference type="PANTHER" id="PTHR30255:SF2">
    <property type="entry name" value="SINGLE-STRANDED-DNA-SPECIFIC EXONUCLEASE RECJ"/>
    <property type="match status" value="1"/>
</dbReference>
<evidence type="ECO:0000313" key="9">
    <source>
        <dbReference type="EMBL" id="MBD2532475.1"/>
    </source>
</evidence>
<dbReference type="InterPro" id="IPR004610">
    <property type="entry name" value="RecJ"/>
</dbReference>
<keyword evidence="4" id="KW-0378">Hydrolase</keyword>
<dbReference type="Proteomes" id="UP000623440">
    <property type="component" value="Unassembled WGS sequence"/>
</dbReference>
<evidence type="ECO:0000256" key="3">
    <source>
        <dbReference type="ARBA" id="ARBA00022722"/>
    </source>
</evidence>
<dbReference type="RefSeq" id="WP_190943100.1">
    <property type="nucleotide sequence ID" value="NZ_JACJSI010000059.1"/>
</dbReference>
<comment type="caution">
    <text evidence="9">The sequence shown here is derived from an EMBL/GenBank/DDBJ whole genome shotgun (WGS) entry which is preliminary data.</text>
</comment>
<dbReference type="InterPro" id="IPR003156">
    <property type="entry name" value="DHHA1_dom"/>
</dbReference>
<evidence type="ECO:0000256" key="5">
    <source>
        <dbReference type="ARBA" id="ARBA00022839"/>
    </source>
</evidence>
<protein>
    <recommendedName>
        <fullName evidence="2">Single-stranded-DNA-specific exonuclease RecJ</fullName>
    </recommendedName>
</protein>
<dbReference type="InterPro" id="IPR041122">
    <property type="entry name" value="RecJ_OB"/>
</dbReference>
<gene>
    <name evidence="9" type="primary">recJ</name>
    <name evidence="9" type="ORF">H6G97_23975</name>
</gene>
<evidence type="ECO:0000259" key="7">
    <source>
        <dbReference type="Pfam" id="PF02272"/>
    </source>
</evidence>
<comment type="similarity">
    <text evidence="1">Belongs to the RecJ family.</text>
</comment>
<reference evidence="9 10" key="1">
    <citation type="journal article" date="2020" name="ISME J.">
        <title>Comparative genomics reveals insights into cyanobacterial evolution and habitat adaptation.</title>
        <authorList>
            <person name="Chen M.Y."/>
            <person name="Teng W.K."/>
            <person name="Zhao L."/>
            <person name="Hu C.X."/>
            <person name="Zhou Y.K."/>
            <person name="Han B.P."/>
            <person name="Song L.R."/>
            <person name="Shu W.S."/>
        </authorList>
    </citation>
    <scope>NUCLEOTIDE SEQUENCE [LARGE SCALE GENOMIC DNA]</scope>
    <source>
        <strain evidence="9 10">FACHB-838</strain>
    </source>
</reference>
<evidence type="ECO:0000256" key="4">
    <source>
        <dbReference type="ARBA" id="ARBA00022801"/>
    </source>
</evidence>
<keyword evidence="5 9" id="KW-0269">Exonuclease</keyword>
<evidence type="ECO:0000256" key="2">
    <source>
        <dbReference type="ARBA" id="ARBA00019841"/>
    </source>
</evidence>
<dbReference type="InterPro" id="IPR051673">
    <property type="entry name" value="SSDNA_exonuclease_RecJ"/>
</dbReference>
<dbReference type="EMBL" id="JACJSI010000059">
    <property type="protein sequence ID" value="MBD2532475.1"/>
    <property type="molecule type" value="Genomic_DNA"/>
</dbReference>
<dbReference type="GO" id="GO:0004527">
    <property type="term" value="F:exonuclease activity"/>
    <property type="evidence" value="ECO:0007669"/>
    <property type="project" value="UniProtKB-KW"/>
</dbReference>
<keyword evidence="10" id="KW-1185">Reference proteome</keyword>